<evidence type="ECO:0000313" key="2">
    <source>
        <dbReference type="EMBL" id="MDP2538363.1"/>
    </source>
</evidence>
<reference evidence="1" key="2">
    <citation type="submission" date="2023-07" db="EMBL/GenBank/DDBJ databases">
        <authorList>
            <person name="Aydin F."/>
            <person name="Tarhane S."/>
            <person name="Saticioglu I.B."/>
            <person name="Karakaya E."/>
            <person name="Abay S."/>
            <person name="Guran O."/>
            <person name="Bozkurt E."/>
            <person name="Uzum N."/>
            <person name="Olgun K."/>
            <person name="Jablonski D."/>
        </authorList>
    </citation>
    <scope>NUCLEOTIDE SEQUENCE</scope>
    <source>
        <strain evidence="1">Faydin-H75</strain>
    </source>
</reference>
<organism evidence="2 3">
    <name type="scientific">Helicobacter cappadocius</name>
    <dbReference type="NCBI Taxonomy" id="3063998"/>
    <lineage>
        <taxon>Bacteria</taxon>
        <taxon>Pseudomonadati</taxon>
        <taxon>Campylobacterota</taxon>
        <taxon>Epsilonproteobacteria</taxon>
        <taxon>Campylobacterales</taxon>
        <taxon>Helicobacteraceae</taxon>
        <taxon>Helicobacter</taxon>
    </lineage>
</organism>
<reference evidence="1 3" key="3">
    <citation type="journal article" date="2024" name="Syst. Appl. Microbiol.">
        <title>Helicobacter cappadocius sp. nov., from lizards: The first psychrotrophic Helicobacter species.</title>
        <authorList>
            <person name="Aydin F."/>
            <person name="Tarhane S."/>
            <person name="Karakaya E."/>
            <person name="Abay S."/>
            <person name="Kayman T."/>
            <person name="Guran O."/>
            <person name="Bozkurt E."/>
            <person name="Uzum N."/>
            <person name="Avci A."/>
            <person name="Olgun K."/>
            <person name="Jablonski D."/>
            <person name="Guran C."/>
            <person name="Burcin Saticioglu I."/>
        </authorList>
    </citation>
    <scope>NUCLEOTIDE SEQUENCE [LARGE SCALE GENOMIC DNA]</scope>
    <source>
        <strain evidence="1">Faydin-H75</strain>
        <strain evidence="3">faydin-H76</strain>
    </source>
</reference>
<dbReference type="Proteomes" id="UP001177258">
    <property type="component" value="Unassembled WGS sequence"/>
</dbReference>
<dbReference type="AlphaFoldDB" id="A0AA90Q1D0"/>
<dbReference type="EMBL" id="JAUPEV010000001">
    <property type="protein sequence ID" value="MDO7252496.1"/>
    <property type="molecule type" value="Genomic_DNA"/>
</dbReference>
<keyword evidence="4" id="KW-1185">Reference proteome</keyword>
<name>A0AA90Q1D0_9HELI</name>
<sequence>MSETHPPKDIWENRLEQNLATLKKCQVEKNTSSCLKCSEILECSIRKNYVKSVYESMNKGQGGEFEF</sequence>
<comment type="caution">
    <text evidence="2">The sequence shown here is derived from an EMBL/GenBank/DDBJ whole genome shotgun (WGS) entry which is preliminary data.</text>
</comment>
<gene>
    <name evidence="1" type="ORF">Q5I04_00990</name>
    <name evidence="2" type="ORF">Q5I06_00990</name>
</gene>
<dbReference type="RefSeq" id="WP_305516338.1">
    <property type="nucleotide sequence ID" value="NZ_JAUPEV010000001.1"/>
</dbReference>
<accession>A0AA90Q1D0</accession>
<dbReference type="EMBL" id="JAUYZK010000001">
    <property type="protein sequence ID" value="MDP2538363.1"/>
    <property type="molecule type" value="Genomic_DNA"/>
</dbReference>
<protein>
    <submittedName>
        <fullName evidence="2">Uncharacterized protein</fullName>
    </submittedName>
</protein>
<proteinExistence type="predicted"/>
<dbReference type="Proteomes" id="UP001240777">
    <property type="component" value="Unassembled WGS sequence"/>
</dbReference>
<evidence type="ECO:0000313" key="4">
    <source>
        <dbReference type="Proteomes" id="UP001240777"/>
    </source>
</evidence>
<evidence type="ECO:0000313" key="3">
    <source>
        <dbReference type="Proteomes" id="UP001177258"/>
    </source>
</evidence>
<reference evidence="2 4" key="1">
    <citation type="submission" date="2023-07" db="EMBL/GenBank/DDBJ databases">
        <title>Unpublished Manusciprt.</title>
        <authorList>
            <person name="Aydin F."/>
            <person name="Tarhane S."/>
            <person name="Saticioglu I.B."/>
            <person name="Karakaya E."/>
            <person name="Abay S."/>
            <person name="Guran O."/>
            <person name="Bozkurt E."/>
            <person name="Uzum N."/>
            <person name="Olgun K."/>
            <person name="Jablonski D."/>
        </authorList>
    </citation>
    <scope>NUCLEOTIDE SEQUENCE</scope>
    <source>
        <strain evidence="4">faydin-H75</strain>
        <strain evidence="2">Faydin-H76</strain>
    </source>
</reference>
<evidence type="ECO:0000313" key="1">
    <source>
        <dbReference type="EMBL" id="MDO7252496.1"/>
    </source>
</evidence>